<evidence type="ECO:0000256" key="1">
    <source>
        <dbReference type="SAM" id="SignalP"/>
    </source>
</evidence>
<dbReference type="AlphaFoldDB" id="A0A932EP69"/>
<organism evidence="2 3">
    <name type="scientific">Candidatus Korobacter versatilis</name>
    <dbReference type="NCBI Taxonomy" id="658062"/>
    <lineage>
        <taxon>Bacteria</taxon>
        <taxon>Pseudomonadati</taxon>
        <taxon>Acidobacteriota</taxon>
        <taxon>Terriglobia</taxon>
        <taxon>Terriglobales</taxon>
        <taxon>Candidatus Korobacteraceae</taxon>
        <taxon>Candidatus Korobacter</taxon>
    </lineage>
</organism>
<dbReference type="EMBL" id="JACPNR010000002">
    <property type="protein sequence ID" value="MBI2677233.1"/>
    <property type="molecule type" value="Genomic_DNA"/>
</dbReference>
<dbReference type="PROSITE" id="PS51257">
    <property type="entry name" value="PROKAR_LIPOPROTEIN"/>
    <property type="match status" value="1"/>
</dbReference>
<reference evidence="2" key="1">
    <citation type="submission" date="2020-07" db="EMBL/GenBank/DDBJ databases">
        <title>Huge and variable diversity of episymbiotic CPR bacteria and DPANN archaea in groundwater ecosystems.</title>
        <authorList>
            <person name="He C.Y."/>
            <person name="Keren R."/>
            <person name="Whittaker M."/>
            <person name="Farag I.F."/>
            <person name="Doudna J."/>
            <person name="Cate J.H.D."/>
            <person name="Banfield J.F."/>
        </authorList>
    </citation>
    <scope>NUCLEOTIDE SEQUENCE</scope>
    <source>
        <strain evidence="2">NC_groundwater_580_Pr5_B-0.1um_64_19</strain>
    </source>
</reference>
<proteinExistence type="predicted"/>
<feature type="signal peptide" evidence="1">
    <location>
        <begin position="1"/>
        <end position="23"/>
    </location>
</feature>
<gene>
    <name evidence="2" type="ORF">HYX28_00465</name>
</gene>
<dbReference type="Gene3D" id="2.130.10.10">
    <property type="entry name" value="YVTN repeat-like/Quinoprotein amine dehydrogenase"/>
    <property type="match status" value="1"/>
</dbReference>
<accession>A0A932EP69</accession>
<sequence length="628" mass="64439">MPKKSVSALLVCLAVIFAAGCGGGGMSSGGGTPPPPPPPPGVTVRLTPQAVSITFTQTQQFTATVQNTTNTAVTWTVDGIAGGNATVGTITGAGLYTPPATVGAHNIVATSAADATVNDSSTLHVTNYAGTFTFHNDNLRTGQNVDETVLTPANVRTATFGKLLSYSVDGYVYAQPLYLANLAVPGQGFHNVVFVATEHNSVYAFDADGRSATPLWRVSFLSAGMTTVPNGDVNSGDLVPEIGITSTPVIDPATNTIYVVAKTKEPGPTYRFRLHALDVSTGAEKFGGPVILTATVNGTGDGNDGAGHVPFNTLRQHQRPALLLDHGIVYITFAAHGDVDPYHGWVLAYNASTLAQVSTFNATPNESRAGIWQAGSGPAADAAGNVYVSTGNGTFNASLGGTGYGDAFVKLAAPGGVMAVNDYFAPFNQATLESLDIDLGSSGPILLPDQSVGPAHLMVGAGKQGTVYVVDRDNMGHFNAAADTQIVQALPGAIGNAFGTPAFFNGRLYYHGNKDVLKAFTLSGGAFSASPSAQSNVTFNFPGSTPSVSSNGTANGIVWELEVDGFSGGGPAVLFAWDATNLSQLYSSSSSGARDVAGPAVKFTTPTVANGKVYVGTQTQLNIYGLLP</sequence>
<evidence type="ECO:0000313" key="3">
    <source>
        <dbReference type="Proteomes" id="UP000779809"/>
    </source>
</evidence>
<comment type="caution">
    <text evidence="2">The sequence shown here is derived from an EMBL/GenBank/DDBJ whole genome shotgun (WGS) entry which is preliminary data.</text>
</comment>
<dbReference type="Proteomes" id="UP000779809">
    <property type="component" value="Unassembled WGS sequence"/>
</dbReference>
<name>A0A932EP69_9BACT</name>
<evidence type="ECO:0000313" key="2">
    <source>
        <dbReference type="EMBL" id="MBI2677233.1"/>
    </source>
</evidence>
<protein>
    <submittedName>
        <fullName evidence="2">Ig-like domain repeat protein</fullName>
    </submittedName>
</protein>
<feature type="chain" id="PRO_5037750193" evidence="1">
    <location>
        <begin position="24"/>
        <end position="628"/>
    </location>
</feature>
<dbReference type="InterPro" id="IPR011047">
    <property type="entry name" value="Quinoprotein_ADH-like_sf"/>
</dbReference>
<dbReference type="SUPFAM" id="SSF50998">
    <property type="entry name" value="Quinoprotein alcohol dehydrogenase-like"/>
    <property type="match status" value="1"/>
</dbReference>
<dbReference type="InterPro" id="IPR015943">
    <property type="entry name" value="WD40/YVTN_repeat-like_dom_sf"/>
</dbReference>
<keyword evidence="1" id="KW-0732">Signal</keyword>